<dbReference type="EMBL" id="JABBFV010000017">
    <property type="protein sequence ID" value="NML12160.1"/>
    <property type="molecule type" value="Genomic_DNA"/>
</dbReference>
<dbReference type="InterPro" id="IPR009061">
    <property type="entry name" value="DNA-bd_dom_put_sf"/>
</dbReference>
<dbReference type="AlphaFoldDB" id="A0A7X9ZTH2"/>
<evidence type="ECO:0000313" key="2">
    <source>
        <dbReference type="EMBL" id="NML12160.1"/>
    </source>
</evidence>
<proteinExistence type="predicted"/>
<dbReference type="InterPro" id="IPR041657">
    <property type="entry name" value="HTH_17"/>
</dbReference>
<sequence>MKELHHAPGSIREHRCMQYSHDSPGAAGGAPDAAPARILSLQEAAVFLGIHANTLRSYAKAGVVPGAKFGRDWRFLEADLVASLRARYSGHARMQSSADERQATWHSTSVQAPIMSNAQHLTERQLDALLEPPIGKRPRNITTS</sequence>
<dbReference type="Proteomes" id="UP000519023">
    <property type="component" value="Unassembled WGS sequence"/>
</dbReference>
<organism evidence="2 3">
    <name type="scientific">Sphingobium psychrophilum</name>
    <dbReference type="NCBI Taxonomy" id="2728834"/>
    <lineage>
        <taxon>Bacteria</taxon>
        <taxon>Pseudomonadati</taxon>
        <taxon>Pseudomonadota</taxon>
        <taxon>Alphaproteobacteria</taxon>
        <taxon>Sphingomonadales</taxon>
        <taxon>Sphingomonadaceae</taxon>
        <taxon>Sphingobium</taxon>
    </lineage>
</organism>
<gene>
    <name evidence="2" type="ORF">HHL08_18755</name>
</gene>
<dbReference type="SUPFAM" id="SSF46955">
    <property type="entry name" value="Putative DNA-binding domain"/>
    <property type="match status" value="1"/>
</dbReference>
<protein>
    <submittedName>
        <fullName evidence="2">Helix-turn-helix domain-containing protein</fullName>
    </submittedName>
</protein>
<keyword evidence="3" id="KW-1185">Reference proteome</keyword>
<comment type="caution">
    <text evidence="2">The sequence shown here is derived from an EMBL/GenBank/DDBJ whole genome shotgun (WGS) entry which is preliminary data.</text>
</comment>
<feature type="domain" description="Helix-turn-helix" evidence="1">
    <location>
        <begin position="39"/>
        <end position="87"/>
    </location>
</feature>
<evidence type="ECO:0000259" key="1">
    <source>
        <dbReference type="Pfam" id="PF12728"/>
    </source>
</evidence>
<accession>A0A7X9ZTH2</accession>
<evidence type="ECO:0000313" key="3">
    <source>
        <dbReference type="Proteomes" id="UP000519023"/>
    </source>
</evidence>
<name>A0A7X9ZTH2_9SPHN</name>
<dbReference type="Pfam" id="PF12728">
    <property type="entry name" value="HTH_17"/>
    <property type="match status" value="1"/>
</dbReference>
<reference evidence="2 3" key="1">
    <citation type="submission" date="2020-04" db="EMBL/GenBank/DDBJ databases">
        <title>Sphingobium sp. AR-3-1 isolated from Arctic soil.</title>
        <authorList>
            <person name="Dahal R.H."/>
            <person name="Chaudhary D.K."/>
        </authorList>
    </citation>
    <scope>NUCLEOTIDE SEQUENCE [LARGE SCALE GENOMIC DNA]</scope>
    <source>
        <strain evidence="2 3">AR-3-1</strain>
    </source>
</reference>